<feature type="compositionally biased region" description="Basic and acidic residues" evidence="3">
    <location>
        <begin position="1"/>
        <end position="11"/>
    </location>
</feature>
<protein>
    <recommendedName>
        <fullName evidence="5">HYR domain-containing protein</fullName>
    </recommendedName>
</protein>
<dbReference type="SUPFAM" id="SSF54001">
    <property type="entry name" value="Cysteine proteinases"/>
    <property type="match status" value="1"/>
</dbReference>
<evidence type="ECO:0000313" key="7">
    <source>
        <dbReference type="Proteomes" id="UP000823850"/>
    </source>
</evidence>
<name>A0A9D2RA84_9FIRM</name>
<proteinExistence type="predicted"/>
<feature type="transmembrane region" description="Helical" evidence="4">
    <location>
        <begin position="136"/>
        <end position="158"/>
    </location>
</feature>
<sequence>MDGYQEKKERNTVYSQRKTYQYRDSSQRSQKIHSGETIPQQSKDNRYKEGVYTRISTGKRNTDRRRSPSGQPARRRPRSAYGENRPGNTRARSGLREWEVLEQQNEREYQEYLERRRKRRERKRREEEIRRRKRKIAVRGAGGALAGVIVILLVYVIFFSNPVLGTVTVEAGTLDLQTENFLRKDAEAEFVTDMSQVDTSHVGEQEIQLNVNGKERTSTLSVQDTEAPKGEAETATVNVGGELSPDELVTNIEDNTDVTCSFKEEPDLSGVGTVPVTIVLTDEGGNTTEIESEAEVIEDTEEPVIDGVAPLEGFIGEPISYKSEITVTDNCDKEVELEVDTSDVDTETEGTYDVIYTATDRAGNTAQAETTITMKEKPQDYVEPEEVYAEADEVLDEITTEDMTLKEKARAIYDWCRNNIGYISTSDKDSWTNGAHQGFTQGQGDCFVFFSTAKALLTEADIPNIDVVKSDTSHSSHYWSLIDCGDGWYHFDTTPRSGGGEFFMLTDEELLEYSEAHDNSHIFDQSLYPATPTTDSTIE</sequence>
<evidence type="ECO:0000259" key="5">
    <source>
        <dbReference type="PROSITE" id="PS50825"/>
    </source>
</evidence>
<keyword evidence="1" id="KW-0677">Repeat</keyword>
<evidence type="ECO:0000256" key="2">
    <source>
        <dbReference type="SAM" id="Coils"/>
    </source>
</evidence>
<reference evidence="6" key="1">
    <citation type="journal article" date="2021" name="PeerJ">
        <title>Extensive microbial diversity within the chicken gut microbiome revealed by metagenomics and culture.</title>
        <authorList>
            <person name="Gilroy R."/>
            <person name="Ravi A."/>
            <person name="Getino M."/>
            <person name="Pursley I."/>
            <person name="Horton D.L."/>
            <person name="Alikhan N.F."/>
            <person name="Baker D."/>
            <person name="Gharbi K."/>
            <person name="Hall N."/>
            <person name="Watson M."/>
            <person name="Adriaenssens E.M."/>
            <person name="Foster-Nyarko E."/>
            <person name="Jarju S."/>
            <person name="Secka A."/>
            <person name="Antonio M."/>
            <person name="Oren A."/>
            <person name="Chaudhuri R.R."/>
            <person name="La Ragione R."/>
            <person name="Hildebrand F."/>
            <person name="Pallen M.J."/>
        </authorList>
    </citation>
    <scope>NUCLEOTIDE SEQUENCE</scope>
    <source>
        <strain evidence="6">ChiW19-6364</strain>
    </source>
</reference>
<dbReference type="AlphaFoldDB" id="A0A9D2RA84"/>
<dbReference type="Pfam" id="PF16403">
    <property type="entry name" value="Bact_surface_Ig-like"/>
    <property type="match status" value="1"/>
</dbReference>
<dbReference type="Proteomes" id="UP000823850">
    <property type="component" value="Unassembled WGS sequence"/>
</dbReference>
<keyword evidence="2" id="KW-0175">Coiled coil</keyword>
<dbReference type="Gene3D" id="3.10.620.30">
    <property type="match status" value="1"/>
</dbReference>
<keyword evidence="4" id="KW-1133">Transmembrane helix</keyword>
<feature type="domain" description="HYR" evidence="5">
    <location>
        <begin position="290"/>
        <end position="376"/>
    </location>
</feature>
<comment type="caution">
    <text evidence="6">The sequence shown here is derived from an EMBL/GenBank/DDBJ whole genome shotgun (WGS) entry which is preliminary data.</text>
</comment>
<evidence type="ECO:0000256" key="1">
    <source>
        <dbReference type="ARBA" id="ARBA00022737"/>
    </source>
</evidence>
<keyword evidence="4" id="KW-0812">Transmembrane</keyword>
<feature type="coiled-coil region" evidence="2">
    <location>
        <begin position="95"/>
        <end position="135"/>
    </location>
</feature>
<dbReference type="InterPro" id="IPR038765">
    <property type="entry name" value="Papain-like_cys_pep_sf"/>
</dbReference>
<evidence type="ECO:0000313" key="6">
    <source>
        <dbReference type="EMBL" id="HJD41308.1"/>
    </source>
</evidence>
<dbReference type="InterPro" id="IPR032179">
    <property type="entry name" value="Cry22Aa_Ig-like"/>
</dbReference>
<dbReference type="InterPro" id="IPR003410">
    <property type="entry name" value="HYR_dom"/>
</dbReference>
<feature type="compositionally biased region" description="Polar residues" evidence="3">
    <location>
        <begin position="12"/>
        <end position="29"/>
    </location>
</feature>
<evidence type="ECO:0000256" key="4">
    <source>
        <dbReference type="SAM" id="Phobius"/>
    </source>
</evidence>
<dbReference type="Pfam" id="PF01841">
    <property type="entry name" value="Transglut_core"/>
    <property type="match status" value="1"/>
</dbReference>
<feature type="region of interest" description="Disordered" evidence="3">
    <location>
        <begin position="1"/>
        <end position="90"/>
    </location>
</feature>
<dbReference type="Gene3D" id="2.60.40.10">
    <property type="entry name" value="Immunoglobulins"/>
    <property type="match status" value="1"/>
</dbReference>
<accession>A0A9D2RA84</accession>
<dbReference type="InterPro" id="IPR002931">
    <property type="entry name" value="Transglutaminase-like"/>
</dbReference>
<dbReference type="InterPro" id="IPR013783">
    <property type="entry name" value="Ig-like_fold"/>
</dbReference>
<organism evidence="6 7">
    <name type="scientific">Candidatus Blautia stercoripullorum</name>
    <dbReference type="NCBI Taxonomy" id="2838502"/>
    <lineage>
        <taxon>Bacteria</taxon>
        <taxon>Bacillati</taxon>
        <taxon>Bacillota</taxon>
        <taxon>Clostridia</taxon>
        <taxon>Lachnospirales</taxon>
        <taxon>Lachnospiraceae</taxon>
        <taxon>Blautia</taxon>
    </lineage>
</organism>
<reference evidence="6" key="2">
    <citation type="submission" date="2021-04" db="EMBL/GenBank/DDBJ databases">
        <authorList>
            <person name="Gilroy R."/>
        </authorList>
    </citation>
    <scope>NUCLEOTIDE SEQUENCE</scope>
    <source>
        <strain evidence="6">ChiW19-6364</strain>
    </source>
</reference>
<keyword evidence="4" id="KW-0472">Membrane</keyword>
<evidence type="ECO:0000256" key="3">
    <source>
        <dbReference type="SAM" id="MobiDB-lite"/>
    </source>
</evidence>
<gene>
    <name evidence="6" type="ORF">H9913_14935</name>
</gene>
<dbReference type="PROSITE" id="PS50825">
    <property type="entry name" value="HYR"/>
    <property type="match status" value="1"/>
</dbReference>
<dbReference type="EMBL" id="DWUX01000253">
    <property type="protein sequence ID" value="HJD41308.1"/>
    <property type="molecule type" value="Genomic_DNA"/>
</dbReference>